<dbReference type="Pfam" id="PF12508">
    <property type="entry name" value="Transposon_TraM"/>
    <property type="match status" value="1"/>
</dbReference>
<feature type="transmembrane region" description="Helical" evidence="1">
    <location>
        <begin position="20"/>
        <end position="39"/>
    </location>
</feature>
<keyword evidence="1" id="KW-0472">Membrane</keyword>
<dbReference type="InterPro" id="IPR022187">
    <property type="entry name" value="Conjug_transposon_TraM"/>
</dbReference>
<name>A0A3E1YHT0_9BACT</name>
<reference evidence="3 4" key="1">
    <citation type="submission" date="2018-07" db="EMBL/GenBank/DDBJ databases">
        <title>Chitinophaga K2CV101002-2 sp. nov., isolated from a monsoon evergreen broad-leaved forest soil.</title>
        <authorList>
            <person name="Lv Y."/>
        </authorList>
    </citation>
    <scope>NUCLEOTIDE SEQUENCE [LARGE SCALE GENOMIC DNA]</scope>
    <source>
        <strain evidence="3 4">GDMCC 1.1288</strain>
    </source>
</reference>
<organism evidence="3 4">
    <name type="scientific">Chitinophaga silvatica</name>
    <dbReference type="NCBI Taxonomy" id="2282649"/>
    <lineage>
        <taxon>Bacteria</taxon>
        <taxon>Pseudomonadati</taxon>
        <taxon>Bacteroidota</taxon>
        <taxon>Chitinophagia</taxon>
        <taxon>Chitinophagales</taxon>
        <taxon>Chitinophagaceae</taxon>
        <taxon>Chitinophaga</taxon>
    </lineage>
</organism>
<evidence type="ECO:0000313" key="3">
    <source>
        <dbReference type="EMBL" id="RFS26800.1"/>
    </source>
</evidence>
<evidence type="ECO:0000259" key="2">
    <source>
        <dbReference type="Pfam" id="PF12508"/>
    </source>
</evidence>
<keyword evidence="1" id="KW-1133">Transmembrane helix</keyword>
<comment type="caution">
    <text evidence="3">The sequence shown here is derived from an EMBL/GenBank/DDBJ whole genome shotgun (WGS) entry which is preliminary data.</text>
</comment>
<evidence type="ECO:0000313" key="4">
    <source>
        <dbReference type="Proteomes" id="UP000260644"/>
    </source>
</evidence>
<keyword evidence="4" id="KW-1185">Reference proteome</keyword>
<sequence length="442" mass="48785">MCVMENKHEISEEFLRERKFAVVLPLIVFPFITIFFSLLGGGKGLAASVVKQKDALNYELPAPVLQDDSHMSKLDYYEKSDRDSAKWREVARRDPNYENKADVESKDLDFASFAQKDNVVSANRAGVVEAPYGEKPVTDKNVTMVQQKLDELNRVMSQKETSIHNADVVKDNSGGTNIPSAVSADVEQLEKMMKSLQDGNQDDPEMAKLDGMLDKILDIQYPDRVREKVRKLSAEHKEVAYPVNVANDDNITVSSIDKHASNAPKDSGVEIELPSNRFYSIDDGLFPEEEDNAISAEIPEYQTLVSGSTLKMRITNDVYIAGRLVPKNSYVYGAVAVNGERLQVEINSIRTNNTILSVALAVYDQDGMAGIYVPGAIARDVSKNSADQTIQSMPIMSMDPSLGVQAASAGIETAKSLLSKKVKLIKVTVKAGYQVLLRNRQG</sequence>
<dbReference type="InterPro" id="IPR055407">
    <property type="entry name" value="TraM_C"/>
</dbReference>
<dbReference type="Proteomes" id="UP000260644">
    <property type="component" value="Unassembled WGS sequence"/>
</dbReference>
<dbReference type="EMBL" id="QPMM01000001">
    <property type="protein sequence ID" value="RFS26800.1"/>
    <property type="molecule type" value="Genomic_DNA"/>
</dbReference>
<accession>A0A3E1YHT0</accession>
<proteinExistence type="predicted"/>
<feature type="domain" description="Conjugative transposon TraM C-terminal" evidence="2">
    <location>
        <begin position="294"/>
        <end position="438"/>
    </location>
</feature>
<keyword evidence="1" id="KW-0812">Transmembrane</keyword>
<dbReference type="NCBIfam" id="TIGR03779">
    <property type="entry name" value="Bac_Flav_CT_M"/>
    <property type="match status" value="1"/>
</dbReference>
<evidence type="ECO:0000256" key="1">
    <source>
        <dbReference type="SAM" id="Phobius"/>
    </source>
</evidence>
<protein>
    <submittedName>
        <fullName evidence="3">Conjugative transposon protein TraM</fullName>
    </submittedName>
</protein>
<gene>
    <name evidence="3" type="primary">traM</name>
    <name evidence="3" type="ORF">DVR12_03165</name>
</gene>
<dbReference type="AlphaFoldDB" id="A0A3E1YHT0"/>